<dbReference type="EMBL" id="OY731402">
    <property type="protein sequence ID" value="CAJ1957089.1"/>
    <property type="molecule type" value="Genomic_DNA"/>
</dbReference>
<protein>
    <submittedName>
        <fullName evidence="1">Uncharacterized protein</fullName>
    </submittedName>
</protein>
<reference evidence="1" key="1">
    <citation type="submission" date="2023-10" db="EMBL/GenBank/DDBJ databases">
        <authorList>
            <person name="Domelevo Entfellner J.-B."/>
        </authorList>
    </citation>
    <scope>NUCLEOTIDE SEQUENCE</scope>
</reference>
<gene>
    <name evidence="1" type="ORF">AYBTSS11_LOCUS17013</name>
</gene>
<accession>A0AA86SFX6</accession>
<proteinExistence type="predicted"/>
<evidence type="ECO:0000313" key="2">
    <source>
        <dbReference type="Proteomes" id="UP001189624"/>
    </source>
</evidence>
<dbReference type="Gramene" id="rna-AYBTSS11_LOCUS17013">
    <property type="protein sequence ID" value="CAJ1957089.1"/>
    <property type="gene ID" value="gene-AYBTSS11_LOCUS17013"/>
</dbReference>
<evidence type="ECO:0000313" key="1">
    <source>
        <dbReference type="EMBL" id="CAJ1957089.1"/>
    </source>
</evidence>
<dbReference type="Proteomes" id="UP001189624">
    <property type="component" value="Chromosome 5"/>
</dbReference>
<organism evidence="1 2">
    <name type="scientific">Sphenostylis stenocarpa</name>
    <dbReference type="NCBI Taxonomy" id="92480"/>
    <lineage>
        <taxon>Eukaryota</taxon>
        <taxon>Viridiplantae</taxon>
        <taxon>Streptophyta</taxon>
        <taxon>Embryophyta</taxon>
        <taxon>Tracheophyta</taxon>
        <taxon>Spermatophyta</taxon>
        <taxon>Magnoliopsida</taxon>
        <taxon>eudicotyledons</taxon>
        <taxon>Gunneridae</taxon>
        <taxon>Pentapetalae</taxon>
        <taxon>rosids</taxon>
        <taxon>fabids</taxon>
        <taxon>Fabales</taxon>
        <taxon>Fabaceae</taxon>
        <taxon>Papilionoideae</taxon>
        <taxon>50 kb inversion clade</taxon>
        <taxon>NPAAA clade</taxon>
        <taxon>indigoferoid/millettioid clade</taxon>
        <taxon>Phaseoleae</taxon>
        <taxon>Sphenostylis</taxon>
    </lineage>
</organism>
<keyword evidence="2" id="KW-1185">Reference proteome</keyword>
<name>A0AA86SFX6_9FABA</name>
<sequence length="55" mass="6144">MVINLMEAQLRDAAQSMEAQMEKKMSSSSQSTSVSSGNIINKVVRHVIICKMEWS</sequence>
<dbReference type="AlphaFoldDB" id="A0AA86SFX6"/>